<dbReference type="AlphaFoldDB" id="D2MPL7"/>
<dbReference type="Pfam" id="PF04072">
    <property type="entry name" value="LCM"/>
    <property type="match status" value="1"/>
</dbReference>
<evidence type="ECO:0000256" key="1">
    <source>
        <dbReference type="ARBA" id="ARBA00022603"/>
    </source>
</evidence>
<organism evidence="3 4">
    <name type="scientific">Bulleidia extructa W1219</name>
    <dbReference type="NCBI Taxonomy" id="679192"/>
    <lineage>
        <taxon>Bacteria</taxon>
        <taxon>Bacillati</taxon>
        <taxon>Bacillota</taxon>
        <taxon>Erysipelotrichia</taxon>
        <taxon>Erysipelotrichales</taxon>
        <taxon>Erysipelotrichaceae</taxon>
        <taxon>Bulleidia</taxon>
    </lineage>
</organism>
<dbReference type="GO" id="GO:0032259">
    <property type="term" value="P:methylation"/>
    <property type="evidence" value="ECO:0007669"/>
    <property type="project" value="UniProtKB-KW"/>
</dbReference>
<dbReference type="OrthoDB" id="9800233at2"/>
<gene>
    <name evidence="3" type="ORF">HMPREF9013_1334</name>
</gene>
<evidence type="ECO:0008006" key="5">
    <source>
        <dbReference type="Google" id="ProtNLM"/>
    </source>
</evidence>
<accession>D2MPL7</accession>
<dbReference type="eggNOG" id="COG3315">
    <property type="taxonomic scope" value="Bacteria"/>
</dbReference>
<sequence>MPTAQKLIGVMDTLYIPLYARIYVSKHFPSFFYDTKALSLESSIPNSMIQKQSNEYVCMASACRQYVLDHKIRHFLSSFPNGNVVFLGAGLETAYSRLSNTTASFYQVDLPEVIQIRQDLLGCGINEHLIAEDMFTLQWTQSIQREQPTLLVLSGVLQYFQEDKIVSFIRQLKISFPKGELIFDATNHQGLVYANRYVKKTGNTDALMYFSLDDPQSFCKKCSVHLVNVSGFYTEALKLGNQLKLSTRLLMYFADRWKRTLVVHIQLNN</sequence>
<dbReference type="RefSeq" id="WP_006627330.1">
    <property type="nucleotide sequence ID" value="NZ_ADFR01000009.1"/>
</dbReference>
<dbReference type="InterPro" id="IPR007213">
    <property type="entry name" value="Ppm1/Ppm2/Tcmp"/>
</dbReference>
<dbReference type="PIRSF" id="PIRSF028177">
    <property type="entry name" value="Polyketide_synth_Omtfrase_TcmP"/>
    <property type="match status" value="1"/>
</dbReference>
<protein>
    <recommendedName>
        <fullName evidence="5">O-methyltransferase domain protein</fullName>
    </recommendedName>
</protein>
<dbReference type="InterPro" id="IPR016874">
    <property type="entry name" value="TcmP-like"/>
</dbReference>
<dbReference type="GO" id="GO:0008168">
    <property type="term" value="F:methyltransferase activity"/>
    <property type="evidence" value="ECO:0007669"/>
    <property type="project" value="UniProtKB-KW"/>
</dbReference>
<keyword evidence="1" id="KW-0489">Methyltransferase</keyword>
<name>D2MPL7_9FIRM</name>
<dbReference type="Proteomes" id="UP000005017">
    <property type="component" value="Unassembled WGS sequence"/>
</dbReference>
<evidence type="ECO:0000313" key="3">
    <source>
        <dbReference type="EMBL" id="EFC05629.1"/>
    </source>
</evidence>
<dbReference type="Gene3D" id="3.40.50.150">
    <property type="entry name" value="Vaccinia Virus protein VP39"/>
    <property type="match status" value="1"/>
</dbReference>
<keyword evidence="4" id="KW-1185">Reference proteome</keyword>
<keyword evidence="2" id="KW-0808">Transferase</keyword>
<dbReference type="PANTHER" id="PTHR43619:SF2">
    <property type="entry name" value="S-ADENOSYL-L-METHIONINE-DEPENDENT METHYLTRANSFERASES SUPERFAMILY PROTEIN"/>
    <property type="match status" value="1"/>
</dbReference>
<reference evidence="4" key="1">
    <citation type="submission" date="2009-12" db="EMBL/GenBank/DDBJ databases">
        <title>Sequence of Clostridiales genomosp. BVAB3 str. UPII9-5.</title>
        <authorList>
            <person name="Madupu R."/>
            <person name="Durkin A.S."/>
            <person name="Torralba M."/>
            <person name="Methe B."/>
            <person name="Sutton G.G."/>
            <person name="Strausberg R.L."/>
            <person name="Nelson K.E."/>
        </authorList>
    </citation>
    <scope>NUCLEOTIDE SEQUENCE [LARGE SCALE GENOMIC DNA]</scope>
    <source>
        <strain evidence="4">W1219</strain>
    </source>
</reference>
<evidence type="ECO:0000313" key="4">
    <source>
        <dbReference type="Proteomes" id="UP000005017"/>
    </source>
</evidence>
<proteinExistence type="predicted"/>
<dbReference type="SUPFAM" id="SSF53335">
    <property type="entry name" value="S-adenosyl-L-methionine-dependent methyltransferases"/>
    <property type="match status" value="1"/>
</dbReference>
<evidence type="ECO:0000256" key="2">
    <source>
        <dbReference type="ARBA" id="ARBA00022679"/>
    </source>
</evidence>
<comment type="caution">
    <text evidence="3">The sequence shown here is derived from an EMBL/GenBank/DDBJ whole genome shotgun (WGS) entry which is preliminary data.</text>
</comment>
<dbReference type="InterPro" id="IPR029063">
    <property type="entry name" value="SAM-dependent_MTases_sf"/>
</dbReference>
<dbReference type="STRING" id="679192.HMPREF9013_1334"/>
<dbReference type="EMBL" id="ADFR01000009">
    <property type="protein sequence ID" value="EFC05629.1"/>
    <property type="molecule type" value="Genomic_DNA"/>
</dbReference>
<dbReference type="PANTHER" id="PTHR43619">
    <property type="entry name" value="S-ADENOSYL-L-METHIONINE-DEPENDENT METHYLTRANSFERASE YKTD-RELATED"/>
    <property type="match status" value="1"/>
</dbReference>